<evidence type="ECO:0000313" key="3">
    <source>
        <dbReference type="EMBL" id="KAL2800618.1"/>
    </source>
</evidence>
<dbReference type="Pfam" id="PF00170">
    <property type="entry name" value="bZIP_1"/>
    <property type="match status" value="1"/>
</dbReference>
<dbReference type="EMBL" id="JBFTWV010000003">
    <property type="protein sequence ID" value="KAL2800618.1"/>
    <property type="molecule type" value="Genomic_DNA"/>
</dbReference>
<protein>
    <recommendedName>
        <fullName evidence="2">BZIP domain-containing protein</fullName>
    </recommendedName>
</protein>
<dbReference type="Proteomes" id="UP001610563">
    <property type="component" value="Unassembled WGS sequence"/>
</dbReference>
<evidence type="ECO:0000256" key="1">
    <source>
        <dbReference type="SAM" id="MobiDB-lite"/>
    </source>
</evidence>
<keyword evidence="4" id="KW-1185">Reference proteome</keyword>
<accession>A0ABR4GNG6</accession>
<proteinExistence type="predicted"/>
<dbReference type="InterPro" id="IPR004827">
    <property type="entry name" value="bZIP"/>
</dbReference>
<organism evidence="3 4">
    <name type="scientific">Aspergillus keveii</name>
    <dbReference type="NCBI Taxonomy" id="714993"/>
    <lineage>
        <taxon>Eukaryota</taxon>
        <taxon>Fungi</taxon>
        <taxon>Dikarya</taxon>
        <taxon>Ascomycota</taxon>
        <taxon>Pezizomycotina</taxon>
        <taxon>Eurotiomycetes</taxon>
        <taxon>Eurotiomycetidae</taxon>
        <taxon>Eurotiales</taxon>
        <taxon>Aspergillaceae</taxon>
        <taxon>Aspergillus</taxon>
        <taxon>Aspergillus subgen. Nidulantes</taxon>
    </lineage>
</organism>
<sequence length="326" mass="36506">MAQQLLAESFPSYKGPTLPTSHMSAPDPSSRSTGKEPGNESGPDAENVSGLDHPDPVDDFNNDDLLFFSSLYTRGVSQSTEDLLCFSPVSTSNTLSSPPESLVSSIPGLSDNRAECHTDYTHTSKITKRQAQNREAQRRFRERREQERAHLLSLLQKLSAENIRVSALLDQMREKYLTLEARTKQLQTEADILRRWRAEMMDSMAGLIQQREQLAEEVLEAVAGSCSNDCWRQGIRQTRAFIVLQTLAGLFAGVGDTVDLVNTNKIHEIQALIATAGRRKRLKLWRVRVDVGNRLFGILFEILFGCRHSEGLVATLGGKHLRRNTE</sequence>
<dbReference type="Gene3D" id="1.20.5.170">
    <property type="match status" value="1"/>
</dbReference>
<feature type="compositionally biased region" description="Polar residues" evidence="1">
    <location>
        <begin position="18"/>
        <end position="32"/>
    </location>
</feature>
<feature type="region of interest" description="Disordered" evidence="1">
    <location>
        <begin position="123"/>
        <end position="142"/>
    </location>
</feature>
<evidence type="ECO:0000259" key="2">
    <source>
        <dbReference type="PROSITE" id="PS50217"/>
    </source>
</evidence>
<evidence type="ECO:0000313" key="4">
    <source>
        <dbReference type="Proteomes" id="UP001610563"/>
    </source>
</evidence>
<dbReference type="PROSITE" id="PS00036">
    <property type="entry name" value="BZIP_BASIC"/>
    <property type="match status" value="1"/>
</dbReference>
<dbReference type="PROSITE" id="PS50217">
    <property type="entry name" value="BZIP"/>
    <property type="match status" value="1"/>
</dbReference>
<reference evidence="3 4" key="1">
    <citation type="submission" date="2024-07" db="EMBL/GenBank/DDBJ databases">
        <title>Section-level genome sequencing and comparative genomics of Aspergillus sections Usti and Cavernicolus.</title>
        <authorList>
            <consortium name="Lawrence Berkeley National Laboratory"/>
            <person name="Nybo J.L."/>
            <person name="Vesth T.C."/>
            <person name="Theobald S."/>
            <person name="Frisvad J.C."/>
            <person name="Larsen T.O."/>
            <person name="Kjaerboelling I."/>
            <person name="Rothschild-Mancinelli K."/>
            <person name="Lyhne E.K."/>
            <person name="Kogle M.E."/>
            <person name="Barry K."/>
            <person name="Clum A."/>
            <person name="Na H."/>
            <person name="Ledsgaard L."/>
            <person name="Lin J."/>
            <person name="Lipzen A."/>
            <person name="Kuo A."/>
            <person name="Riley R."/>
            <person name="Mondo S."/>
            <person name="Labutti K."/>
            <person name="Haridas S."/>
            <person name="Pangalinan J."/>
            <person name="Salamov A.A."/>
            <person name="Simmons B.A."/>
            <person name="Magnuson J.K."/>
            <person name="Chen J."/>
            <person name="Drula E."/>
            <person name="Henrissat B."/>
            <person name="Wiebenga A."/>
            <person name="Lubbers R.J."/>
            <person name="Gomes A.C."/>
            <person name="Makela M.R."/>
            <person name="Stajich J."/>
            <person name="Grigoriev I.V."/>
            <person name="Mortensen U.H."/>
            <person name="De Vries R.P."/>
            <person name="Baker S.E."/>
            <person name="Andersen M.R."/>
        </authorList>
    </citation>
    <scope>NUCLEOTIDE SEQUENCE [LARGE SCALE GENOMIC DNA]</scope>
    <source>
        <strain evidence="3 4">CBS 209.92</strain>
    </source>
</reference>
<name>A0ABR4GNG6_9EURO</name>
<gene>
    <name evidence="3" type="ORF">BJX66DRAFT_332178</name>
</gene>
<feature type="region of interest" description="Disordered" evidence="1">
    <location>
        <begin position="1"/>
        <end position="57"/>
    </location>
</feature>
<comment type="caution">
    <text evidence="3">The sequence shown here is derived from an EMBL/GenBank/DDBJ whole genome shotgun (WGS) entry which is preliminary data.</text>
</comment>
<feature type="domain" description="BZIP" evidence="2">
    <location>
        <begin position="123"/>
        <end position="186"/>
    </location>
</feature>